<protein>
    <submittedName>
        <fullName evidence="1">Uncharacterized protein</fullName>
    </submittedName>
</protein>
<gene>
    <name evidence="1" type="ORF">H5410_058793</name>
</gene>
<sequence length="77" mass="8965">MDYSKRKVAKWRIYLLWDKVLTDVHEKVYQKCGRKSSSPKSPWTIAHEHQQNGGFTCSGDRLTLKMGRFSHEGQLAL</sequence>
<evidence type="ECO:0000313" key="2">
    <source>
        <dbReference type="Proteomes" id="UP000824120"/>
    </source>
</evidence>
<reference evidence="1 2" key="1">
    <citation type="submission" date="2020-09" db="EMBL/GenBank/DDBJ databases">
        <title>De no assembly of potato wild relative species, Solanum commersonii.</title>
        <authorList>
            <person name="Cho K."/>
        </authorList>
    </citation>
    <scope>NUCLEOTIDE SEQUENCE [LARGE SCALE GENOMIC DNA]</scope>
    <source>
        <strain evidence="1">LZ3.2</strain>
        <tissue evidence="1">Leaf</tissue>
    </source>
</reference>
<name>A0A9J5WRV7_SOLCO</name>
<proteinExistence type="predicted"/>
<dbReference type="EMBL" id="JACXVP010000011">
    <property type="protein sequence ID" value="KAG5578659.1"/>
    <property type="molecule type" value="Genomic_DNA"/>
</dbReference>
<organism evidence="1 2">
    <name type="scientific">Solanum commersonii</name>
    <name type="common">Commerson's wild potato</name>
    <name type="synonym">Commerson's nightshade</name>
    <dbReference type="NCBI Taxonomy" id="4109"/>
    <lineage>
        <taxon>Eukaryota</taxon>
        <taxon>Viridiplantae</taxon>
        <taxon>Streptophyta</taxon>
        <taxon>Embryophyta</taxon>
        <taxon>Tracheophyta</taxon>
        <taxon>Spermatophyta</taxon>
        <taxon>Magnoliopsida</taxon>
        <taxon>eudicotyledons</taxon>
        <taxon>Gunneridae</taxon>
        <taxon>Pentapetalae</taxon>
        <taxon>asterids</taxon>
        <taxon>lamiids</taxon>
        <taxon>Solanales</taxon>
        <taxon>Solanaceae</taxon>
        <taxon>Solanoideae</taxon>
        <taxon>Solaneae</taxon>
        <taxon>Solanum</taxon>
    </lineage>
</organism>
<keyword evidence="2" id="KW-1185">Reference proteome</keyword>
<accession>A0A9J5WRV7</accession>
<evidence type="ECO:0000313" key="1">
    <source>
        <dbReference type="EMBL" id="KAG5578659.1"/>
    </source>
</evidence>
<dbReference type="AlphaFoldDB" id="A0A9J5WRV7"/>
<comment type="caution">
    <text evidence="1">The sequence shown here is derived from an EMBL/GenBank/DDBJ whole genome shotgun (WGS) entry which is preliminary data.</text>
</comment>
<dbReference type="Proteomes" id="UP000824120">
    <property type="component" value="Chromosome 11"/>
</dbReference>